<dbReference type="Pfam" id="PF08332">
    <property type="entry name" value="CaMKII_AD"/>
    <property type="match status" value="1"/>
</dbReference>
<dbReference type="InterPro" id="IPR013543">
    <property type="entry name" value="Ca/CaM-dep_prot_kinase-assoc"/>
</dbReference>
<keyword evidence="1" id="KW-0732">Signal</keyword>
<dbReference type="Proteomes" id="UP000092616">
    <property type="component" value="Unassembled WGS sequence"/>
</dbReference>
<dbReference type="EMBL" id="LZNA01000018">
    <property type="protein sequence ID" value="OBX83102.1"/>
    <property type="molecule type" value="Genomic_DNA"/>
</dbReference>
<evidence type="ECO:0000259" key="2">
    <source>
        <dbReference type="Pfam" id="PF08332"/>
    </source>
</evidence>
<feature type="domain" description="Calcium/calmodulin-dependent protein kinase II association-domain" evidence="2">
    <location>
        <begin position="54"/>
        <end position="172"/>
    </location>
</feature>
<name>A0A1B8QI02_9GAMM</name>
<dbReference type="PROSITE" id="PS51257">
    <property type="entry name" value="PROKAR_LIPOPROTEIN"/>
    <property type="match status" value="1"/>
</dbReference>
<proteinExistence type="predicted"/>
<feature type="chain" id="PRO_5008612399" description="Calcium/calmodulin-dependent protein kinase II association-domain domain-containing protein" evidence="1">
    <location>
        <begin position="25"/>
        <end position="183"/>
    </location>
</feature>
<dbReference type="AlphaFoldDB" id="A0A1B8QI02"/>
<dbReference type="GO" id="GO:0005516">
    <property type="term" value="F:calmodulin binding"/>
    <property type="evidence" value="ECO:0007669"/>
    <property type="project" value="InterPro"/>
</dbReference>
<accession>A0A1B8QI02</accession>
<dbReference type="InterPro" id="IPR032710">
    <property type="entry name" value="NTF2-like_dom_sf"/>
</dbReference>
<organism evidence="3 4">
    <name type="scientific">Faucicola atlantae</name>
    <dbReference type="NCBI Taxonomy" id="34059"/>
    <lineage>
        <taxon>Bacteria</taxon>
        <taxon>Pseudomonadati</taxon>
        <taxon>Pseudomonadota</taxon>
        <taxon>Gammaproteobacteria</taxon>
        <taxon>Moraxellales</taxon>
        <taxon>Moraxellaceae</taxon>
        <taxon>Faucicola</taxon>
    </lineage>
</organism>
<dbReference type="Gene3D" id="3.10.450.50">
    <property type="match status" value="1"/>
</dbReference>
<feature type="signal peptide" evidence="1">
    <location>
        <begin position="1"/>
        <end position="24"/>
    </location>
</feature>
<evidence type="ECO:0000313" key="4">
    <source>
        <dbReference type="Proteomes" id="UP000092616"/>
    </source>
</evidence>
<comment type="caution">
    <text evidence="3">The sequence shown here is derived from an EMBL/GenBank/DDBJ whole genome shotgun (WGS) entry which is preliminary data.</text>
</comment>
<reference evidence="3 4" key="1">
    <citation type="submission" date="2016-06" db="EMBL/GenBank/DDBJ databases">
        <title>Draft genome of Moraxella atlantae CCUG 59586.</title>
        <authorList>
            <person name="Salva-Serra F."/>
            <person name="Engstrom-Jakobsson H."/>
            <person name="Thorell K."/>
            <person name="Gonzales-Siles L."/>
            <person name="Karlsson R."/>
            <person name="Boulund F."/>
            <person name="Engstrand L."/>
            <person name="Kristiansson E."/>
            <person name="Moore E."/>
        </authorList>
    </citation>
    <scope>NUCLEOTIDE SEQUENCE [LARGE SCALE GENOMIC DNA]</scope>
    <source>
        <strain evidence="3 4">CCUG 59586</strain>
    </source>
</reference>
<evidence type="ECO:0000313" key="3">
    <source>
        <dbReference type="EMBL" id="OBX83102.1"/>
    </source>
</evidence>
<dbReference type="GO" id="GO:0004683">
    <property type="term" value="F:calcium/calmodulin-dependent protein kinase activity"/>
    <property type="evidence" value="ECO:0007669"/>
    <property type="project" value="InterPro"/>
</dbReference>
<dbReference type="InterPro" id="IPR011944">
    <property type="entry name" value="Steroid_delta5-4_isomerase"/>
</dbReference>
<keyword evidence="4" id="KW-1185">Reference proteome</keyword>
<gene>
    <name evidence="3" type="ORF">A9306_05620</name>
</gene>
<dbReference type="SUPFAM" id="SSF54427">
    <property type="entry name" value="NTF2-like"/>
    <property type="match status" value="1"/>
</dbReference>
<dbReference type="NCBIfam" id="TIGR02246">
    <property type="entry name" value="SgcJ/EcaC family oxidoreductase"/>
    <property type="match status" value="1"/>
</dbReference>
<dbReference type="RefSeq" id="WP_067335454.1">
    <property type="nucleotide sequence ID" value="NZ_LZNA01000018.1"/>
</dbReference>
<sequence length="183" mass="20200">MQKFNRFSQLLGMGLALGAVTGCASNTVTPTTAKVATAKTVVTQATSCQTISNDEVARLFDRWNAALQSLDPARVAANYGPNAILLPTVSNRPRVTPAAIQDYFAHWLVKAPKGEILQRHITTGCNFAADSGVYRFTYKNNEKVTARYTYVYRYDPTSKQWLISSHHSSAMPQPLDKEPIQAF</sequence>
<protein>
    <recommendedName>
        <fullName evidence="2">Calcium/calmodulin-dependent protein kinase II association-domain domain-containing protein</fullName>
    </recommendedName>
</protein>
<evidence type="ECO:0000256" key="1">
    <source>
        <dbReference type="SAM" id="SignalP"/>
    </source>
</evidence>